<evidence type="ECO:0000259" key="5">
    <source>
        <dbReference type="PROSITE" id="PS50887"/>
    </source>
</evidence>
<dbReference type="NCBIfam" id="TIGR00229">
    <property type="entry name" value="sensory_box"/>
    <property type="match status" value="1"/>
</dbReference>
<dbReference type="InterPro" id="IPR000014">
    <property type="entry name" value="PAS"/>
</dbReference>
<dbReference type="Gene3D" id="1.10.3210.10">
    <property type="entry name" value="Hypothetical protein af1432"/>
    <property type="match status" value="1"/>
</dbReference>
<dbReference type="Gene3D" id="6.10.340.10">
    <property type="match status" value="1"/>
</dbReference>
<keyword evidence="7" id="KW-0548">Nucleotidyltransferase</keyword>
<dbReference type="PROSITE" id="PS50887">
    <property type="entry name" value="GGDEF"/>
    <property type="match status" value="1"/>
</dbReference>
<dbReference type="PANTHER" id="PTHR44757:SF2">
    <property type="entry name" value="BIOFILM ARCHITECTURE MAINTENANCE PROTEIN MBAA"/>
    <property type="match status" value="1"/>
</dbReference>
<dbReference type="InterPro" id="IPR007892">
    <property type="entry name" value="CHASE4"/>
</dbReference>
<evidence type="ECO:0000313" key="8">
    <source>
        <dbReference type="Proteomes" id="UP000746471"/>
    </source>
</evidence>
<feature type="domain" description="HD-GYP" evidence="6">
    <location>
        <begin position="623"/>
        <end position="816"/>
    </location>
</feature>
<dbReference type="Gene3D" id="3.30.450.20">
    <property type="entry name" value="PAS domain"/>
    <property type="match status" value="1"/>
</dbReference>
<keyword evidence="1" id="KW-0812">Transmembrane</keyword>
<dbReference type="InterPro" id="IPR035965">
    <property type="entry name" value="PAS-like_dom_sf"/>
</dbReference>
<dbReference type="SUPFAM" id="SSF55073">
    <property type="entry name" value="Nucleotide cyclase"/>
    <property type="match status" value="1"/>
</dbReference>
<dbReference type="EC" id="2.7.7.65" evidence="7"/>
<dbReference type="RefSeq" id="WP_213237369.1">
    <property type="nucleotide sequence ID" value="NZ_JAHBCL010000021.1"/>
</dbReference>
<dbReference type="PROSITE" id="PS51832">
    <property type="entry name" value="HD_GYP"/>
    <property type="match status" value="1"/>
</dbReference>
<accession>A0ABS5PU05</accession>
<dbReference type="SMART" id="SM00086">
    <property type="entry name" value="PAC"/>
    <property type="match status" value="1"/>
</dbReference>
<dbReference type="InterPro" id="IPR003660">
    <property type="entry name" value="HAMP_dom"/>
</dbReference>
<name>A0ABS5PU05_9FIRM</name>
<dbReference type="PANTHER" id="PTHR44757">
    <property type="entry name" value="DIGUANYLATE CYCLASE DGCP"/>
    <property type="match status" value="1"/>
</dbReference>
<dbReference type="NCBIfam" id="TIGR00254">
    <property type="entry name" value="GGDEF"/>
    <property type="match status" value="1"/>
</dbReference>
<comment type="caution">
    <text evidence="7">The sequence shown here is derived from an EMBL/GenBank/DDBJ whole genome shotgun (WGS) entry which is preliminary data.</text>
</comment>
<dbReference type="Proteomes" id="UP000746471">
    <property type="component" value="Unassembled WGS sequence"/>
</dbReference>
<dbReference type="Pfam" id="PF08447">
    <property type="entry name" value="PAS_3"/>
    <property type="match status" value="1"/>
</dbReference>
<feature type="domain" description="HAMP" evidence="4">
    <location>
        <begin position="285"/>
        <end position="338"/>
    </location>
</feature>
<dbReference type="InterPro" id="IPR000700">
    <property type="entry name" value="PAS-assoc_C"/>
</dbReference>
<dbReference type="InterPro" id="IPR001610">
    <property type="entry name" value="PAC"/>
</dbReference>
<dbReference type="InterPro" id="IPR037522">
    <property type="entry name" value="HD_GYP_dom"/>
</dbReference>
<evidence type="ECO:0000259" key="2">
    <source>
        <dbReference type="PROSITE" id="PS50112"/>
    </source>
</evidence>
<dbReference type="CDD" id="cd06225">
    <property type="entry name" value="HAMP"/>
    <property type="match status" value="1"/>
</dbReference>
<dbReference type="Pfam" id="PF13487">
    <property type="entry name" value="HD_5"/>
    <property type="match status" value="1"/>
</dbReference>
<feature type="domain" description="PAC" evidence="3">
    <location>
        <begin position="420"/>
        <end position="473"/>
    </location>
</feature>
<gene>
    <name evidence="7" type="ORF">KHM83_12555</name>
</gene>
<feature type="transmembrane region" description="Helical" evidence="1">
    <location>
        <begin position="264"/>
        <end position="283"/>
    </location>
</feature>
<feature type="transmembrane region" description="Helical" evidence="1">
    <location>
        <begin position="7"/>
        <end position="34"/>
    </location>
</feature>
<dbReference type="InterPro" id="IPR000160">
    <property type="entry name" value="GGDEF_dom"/>
</dbReference>
<dbReference type="Pfam" id="PF00990">
    <property type="entry name" value="GGDEF"/>
    <property type="match status" value="1"/>
</dbReference>
<evidence type="ECO:0000259" key="3">
    <source>
        <dbReference type="PROSITE" id="PS50113"/>
    </source>
</evidence>
<dbReference type="InterPro" id="IPR052155">
    <property type="entry name" value="Biofilm_reg_signaling"/>
</dbReference>
<keyword evidence="1" id="KW-1133">Transmembrane helix</keyword>
<dbReference type="PROSITE" id="PS50112">
    <property type="entry name" value="PAS"/>
    <property type="match status" value="1"/>
</dbReference>
<evidence type="ECO:0000313" key="7">
    <source>
        <dbReference type="EMBL" id="MBS7527507.1"/>
    </source>
</evidence>
<organism evidence="7 8">
    <name type="scientific">Fusibacter paucivorans</name>
    <dbReference type="NCBI Taxonomy" id="76009"/>
    <lineage>
        <taxon>Bacteria</taxon>
        <taxon>Bacillati</taxon>
        <taxon>Bacillota</taxon>
        <taxon>Clostridia</taxon>
        <taxon>Eubacteriales</taxon>
        <taxon>Eubacteriales Family XII. Incertae Sedis</taxon>
        <taxon>Fusibacter</taxon>
    </lineage>
</organism>
<dbReference type="PROSITE" id="PS50113">
    <property type="entry name" value="PAC"/>
    <property type="match status" value="1"/>
</dbReference>
<keyword evidence="1" id="KW-0472">Membrane</keyword>
<dbReference type="Pfam" id="PF05228">
    <property type="entry name" value="CHASE4"/>
    <property type="match status" value="1"/>
</dbReference>
<dbReference type="SMART" id="SM00267">
    <property type="entry name" value="GGDEF"/>
    <property type="match status" value="1"/>
</dbReference>
<keyword evidence="7" id="KW-0808">Transferase</keyword>
<protein>
    <submittedName>
        <fullName evidence="7">Diguanylate cyclase</fullName>
        <ecNumber evidence="7">2.7.7.65</ecNumber>
    </submittedName>
</protein>
<dbReference type="CDD" id="cd01949">
    <property type="entry name" value="GGDEF"/>
    <property type="match status" value="1"/>
</dbReference>
<dbReference type="SUPFAM" id="SSF109604">
    <property type="entry name" value="HD-domain/PDEase-like"/>
    <property type="match status" value="1"/>
</dbReference>
<evidence type="ECO:0000259" key="4">
    <source>
        <dbReference type="PROSITE" id="PS50885"/>
    </source>
</evidence>
<dbReference type="InterPro" id="IPR043128">
    <property type="entry name" value="Rev_trsase/Diguanyl_cyclase"/>
</dbReference>
<dbReference type="PROSITE" id="PS50885">
    <property type="entry name" value="HAMP"/>
    <property type="match status" value="1"/>
</dbReference>
<dbReference type="CDD" id="cd00130">
    <property type="entry name" value="PAS"/>
    <property type="match status" value="1"/>
</dbReference>
<dbReference type="Gene3D" id="3.30.70.270">
    <property type="match status" value="1"/>
</dbReference>
<dbReference type="CDD" id="cd00077">
    <property type="entry name" value="HDc"/>
    <property type="match status" value="1"/>
</dbReference>
<sequence length="816" mass="92111">MKIRTKLIYYILICLSIGVIGAIVVVAAVSIPYLTNEETKKVHNDIDKMSAILNAEFDSLGRTQRDWSLWDDTYDFISGNLDSYATDNLGDETLAQLDLVSMIFCDKSGNIIYNGSIDDASSNVNTMIIAQNAFEILTKGVTAEQIHSGLSLVDGKLYLISVEGTTNTAQSVPHNGYLILVRALDDRFFTYLEQLLESDIALQFVEGDTMQRFNGVTVGEIQREGMQLSYTGRANDLLRNGMVLFVFNHERTSFMEAIKTLKTVSLALCVMFFFIGIGTVFVVSRREVKRITYLSDFVQNVVTQENLSLRTKMSGNDELTQLGENINHMLFDLEKNYRAIQKNDEHLKMIMEATNDGYFDYDLDKDIMTISPGWYTHLGYDENDNEPFGRDRVLNTILEEDRVAFINDFNAYLGKNTGIFYKELRAYKATRGFLWVLVRGRAVSADATGRPTRFVGSFMDITEKKIEEDSNQYLRESDPVTGINNRAFIEKLLLQINTVEAFAAYCVMMLDVNGLKLINDAFGLQEGNRLLKTIGDILKLCCGDSDISARWGSDEFIILVKNDRTYADTLMDTIKKEIDNLYMFPIKISVAFGCANVMDEDAGIENIITRAEETMYQNKLLEHRSFRNGIVAPFEQLLYHMKIETPERVKRRLSLCRLMRDAMHLSPEEGDALMLLTLLHNVGKAAASEVSASAADDQTVKTQKEADLEKGSRILKNVPEVAHIANDILYHEAHYDGTGIPMGASRDSIPLNARISTVICYFDDLITAAEIVSEAGIDEAKSQIRQRSGKSFDPQIVETFIRIIDQWWQQLDKMGS</sequence>
<reference evidence="7 8" key="1">
    <citation type="submission" date="2021-05" db="EMBL/GenBank/DDBJ databases">
        <title>Fusibacter ferrireducens sp. nov., an anaerobic, sulfur- and Fe-reducing bacterium isolated from the mangrove sediment.</title>
        <authorList>
            <person name="Qiu D."/>
        </authorList>
    </citation>
    <scope>NUCLEOTIDE SEQUENCE [LARGE SCALE GENOMIC DNA]</scope>
    <source>
        <strain evidence="7 8">DSM 12116</strain>
    </source>
</reference>
<dbReference type="SUPFAM" id="SSF55785">
    <property type="entry name" value="PYP-like sensor domain (PAS domain)"/>
    <property type="match status" value="1"/>
</dbReference>
<keyword evidence="8" id="KW-1185">Reference proteome</keyword>
<evidence type="ECO:0000256" key="1">
    <source>
        <dbReference type="SAM" id="Phobius"/>
    </source>
</evidence>
<dbReference type="InterPro" id="IPR029787">
    <property type="entry name" value="Nucleotide_cyclase"/>
</dbReference>
<dbReference type="InterPro" id="IPR003607">
    <property type="entry name" value="HD/PDEase_dom"/>
</dbReference>
<dbReference type="GO" id="GO:0052621">
    <property type="term" value="F:diguanylate cyclase activity"/>
    <property type="evidence" value="ECO:0007669"/>
    <property type="project" value="UniProtKB-EC"/>
</dbReference>
<dbReference type="EMBL" id="JAHBCL010000021">
    <property type="protein sequence ID" value="MBS7527507.1"/>
    <property type="molecule type" value="Genomic_DNA"/>
</dbReference>
<proteinExistence type="predicted"/>
<evidence type="ECO:0000259" key="6">
    <source>
        <dbReference type="PROSITE" id="PS51832"/>
    </source>
</evidence>
<dbReference type="InterPro" id="IPR013655">
    <property type="entry name" value="PAS_fold_3"/>
</dbReference>
<feature type="domain" description="GGDEF" evidence="5">
    <location>
        <begin position="503"/>
        <end position="635"/>
    </location>
</feature>
<feature type="domain" description="PAS" evidence="2">
    <location>
        <begin position="343"/>
        <end position="384"/>
    </location>
</feature>